<evidence type="ECO:0000313" key="13">
    <source>
        <dbReference type="Proteomes" id="UP001634394"/>
    </source>
</evidence>
<dbReference type="PANTHER" id="PTHR19134:SF562">
    <property type="entry name" value="PROTEIN-TYROSINE-PHOSPHATASE"/>
    <property type="match status" value="1"/>
</dbReference>
<evidence type="ECO:0000256" key="1">
    <source>
        <dbReference type="ARBA" id="ARBA00009580"/>
    </source>
</evidence>
<dbReference type="InterPro" id="IPR000387">
    <property type="entry name" value="Tyr_Pase_dom"/>
</dbReference>
<comment type="catalytic activity">
    <reaction evidence="8">
        <text>O-phospho-L-tyrosyl-[protein] + H2O = L-tyrosyl-[protein] + phosphate</text>
        <dbReference type="Rhea" id="RHEA:10684"/>
        <dbReference type="Rhea" id="RHEA-COMP:10136"/>
        <dbReference type="Rhea" id="RHEA-COMP:20101"/>
        <dbReference type="ChEBI" id="CHEBI:15377"/>
        <dbReference type="ChEBI" id="CHEBI:43474"/>
        <dbReference type="ChEBI" id="CHEBI:46858"/>
        <dbReference type="ChEBI" id="CHEBI:61978"/>
        <dbReference type="EC" id="3.1.3.48"/>
    </reaction>
</comment>
<evidence type="ECO:0000256" key="5">
    <source>
        <dbReference type="ARBA" id="ARBA00022837"/>
    </source>
</evidence>
<name>A0ABD3X082_SINWO</name>
<keyword evidence="9" id="KW-1133">Transmembrane helix</keyword>
<dbReference type="InterPro" id="IPR003595">
    <property type="entry name" value="Tyr_Pase_cat"/>
</dbReference>
<evidence type="ECO:0000256" key="6">
    <source>
        <dbReference type="ARBA" id="ARBA00022912"/>
    </source>
</evidence>
<dbReference type="EC" id="3.1.3.48" evidence="2"/>
<dbReference type="InterPro" id="IPR000242">
    <property type="entry name" value="PTP_cat"/>
</dbReference>
<sequence length="1198" mass="134873">MLLSLNDTQRNKIRQGSEKVIVLDNSESSRSSWKILSAIEMDSIIQSPSSDPDVGTCVTVWVMDSVTMLRVCVPVDVLQAGWDLVVSMFGVTVSNSSFNSLSDTAQTCFKHNTTEQLNTEIHVVCTTEIVGRYLVIRTPNNVTIMALCDVRVYGGRSLAYGRNASQNSTSWTPYGDGVASRALDGNDATNFDSRSCTHTLENTSTWWRVDLELLYNIMRIVIYNRRDCCPERLTGFSVSFATNNTFNLVFKYPETTPMDITEITTLSDNLAQEVEISLWNRTKPTALTLCEVFIFGDCQKNVCGWTCDMYCYCDGPIEKENKIQAKCPGKCITGWWGHSCNNTCDSNCKGSTCNQSDGYCMECAQGKWGHLCTNNCTNCLSGTGCGKSNGTCTVGCSSGRFGVNCTEPCRHCAGDESCNRSTGACVFGCQSGWQAENCSIACPSGMYGTNCSATCGNCANTSCDHINGTCPLGCSEGYNGTTCSEPLKRVEALTESVMPIGVPLGGALGAAALLILIIIVAIILWKRRNGSLRAKQYHSEQSDPNISESQLVSNIYENTAALRPDGNVSRIQFKEAGQAINQELFRSDEADLEIFVESDNKESLGNIDEGDQQNTYYNTRINDKRSGKKIAVQDLSEYINSGIHRSNSIEDEFKMLLSGPQHEMSIALKQINKQKNRYKGMYAYDKNRVILEPLPDDPDTDYINASFINGYKKEKAYIAAQGTIAANVNDFWRMIWQYDIQKIVMLTGLNEQGKQKCLQYWPNEGKHEYGMIQVELIEEDVCVEYVVRSLLLSKTGSKKQKTVDQFHFTSWPDRGVPDTASSLVQFWNKVRHSECTHDSPILVHCSAGIGRTGTYIAMDYSFDEGKEEGYVNIFECINKLRQQRVGLVQTAEQYVYLHEVILEAFRDTGNDMSIDDFKRHYAQMRHITPGMKQTKLRTEFEKLQEDERIYFERDRMRVTKDESSDRKDEYMDGKLPENKTKNRFNNILPSERYRPFLSTIVPGRNDYINAVCLPTRKNGSGLIVTQMPLPDTVIDFWRLVYDYEVQSIVMLNDANMPEEEVGMYWPENGETARHGPFVVTITASVQKGSHVESMLHVSKHGEERTLSLKQFACSVWRLNEAVPKSIDGFINLIDDVEDWKRQSGERPILVHCMNGAERSGLFCVLWCALEKLRSDREVAIRSIVRQMRIRRQHIIPNF</sequence>
<keyword evidence="5" id="KW-0106">Calcium</keyword>
<gene>
    <name evidence="12" type="ORF">ACJMK2_030610</name>
</gene>
<dbReference type="SMART" id="SM00607">
    <property type="entry name" value="FTP"/>
    <property type="match status" value="1"/>
</dbReference>
<dbReference type="Gene3D" id="2.170.300.10">
    <property type="entry name" value="Tie2 ligand-binding domain superfamily"/>
    <property type="match status" value="1"/>
</dbReference>
<protein>
    <recommendedName>
        <fullName evidence="2">protein-tyrosine-phosphatase</fullName>
        <ecNumber evidence="2">3.1.3.48</ecNumber>
    </recommendedName>
</protein>
<accession>A0ABD3X082</accession>
<feature type="domain" description="Tyrosine specific protein phosphatases" evidence="11">
    <location>
        <begin position="1127"/>
        <end position="1198"/>
    </location>
</feature>
<dbReference type="FunFam" id="3.90.190.10:FF:000062">
    <property type="entry name" value="Receptor-type tyrosine-protein phosphatase kappa"/>
    <property type="match status" value="1"/>
</dbReference>
<evidence type="ECO:0000259" key="11">
    <source>
        <dbReference type="PROSITE" id="PS50056"/>
    </source>
</evidence>
<dbReference type="FunFam" id="3.90.190.10:FF:000102">
    <property type="entry name" value="Receptor-type tyrosine-protein phosphatase"/>
    <property type="match status" value="1"/>
</dbReference>
<keyword evidence="4" id="KW-0378">Hydrolase</keyword>
<dbReference type="PROSITE" id="PS00383">
    <property type="entry name" value="TYR_PHOSPHATASE_1"/>
    <property type="match status" value="2"/>
</dbReference>
<feature type="transmembrane region" description="Helical" evidence="9">
    <location>
        <begin position="504"/>
        <end position="525"/>
    </location>
</feature>
<dbReference type="SUPFAM" id="SSF52799">
    <property type="entry name" value="(Phosphotyrosine protein) phosphatases II"/>
    <property type="match status" value="2"/>
</dbReference>
<feature type="domain" description="Tyrosine specific protein phosphatases" evidence="11">
    <location>
        <begin position="824"/>
        <end position="895"/>
    </location>
</feature>
<dbReference type="PRINTS" id="PR00700">
    <property type="entry name" value="PRTYPHPHTASE"/>
</dbReference>
<dbReference type="InterPro" id="IPR016130">
    <property type="entry name" value="Tyr_Pase_AS"/>
</dbReference>
<evidence type="ECO:0000256" key="3">
    <source>
        <dbReference type="ARBA" id="ARBA00022723"/>
    </source>
</evidence>
<comment type="similarity">
    <text evidence="1">Belongs to the protein-tyrosine phosphatase family.</text>
</comment>
<dbReference type="PROSITE" id="PS50056">
    <property type="entry name" value="TYR_PHOSPHATASE_2"/>
    <property type="match status" value="2"/>
</dbReference>
<organism evidence="12 13">
    <name type="scientific">Sinanodonta woodiana</name>
    <name type="common">Chinese pond mussel</name>
    <name type="synonym">Anodonta woodiana</name>
    <dbReference type="NCBI Taxonomy" id="1069815"/>
    <lineage>
        <taxon>Eukaryota</taxon>
        <taxon>Metazoa</taxon>
        <taxon>Spiralia</taxon>
        <taxon>Lophotrochozoa</taxon>
        <taxon>Mollusca</taxon>
        <taxon>Bivalvia</taxon>
        <taxon>Autobranchia</taxon>
        <taxon>Heteroconchia</taxon>
        <taxon>Palaeoheterodonta</taxon>
        <taxon>Unionida</taxon>
        <taxon>Unionoidea</taxon>
        <taxon>Unionidae</taxon>
        <taxon>Unioninae</taxon>
        <taxon>Sinanodonta</taxon>
    </lineage>
</organism>
<dbReference type="Pfam" id="PF22633">
    <property type="entry name" value="F5_F8_type_C_2"/>
    <property type="match status" value="1"/>
</dbReference>
<evidence type="ECO:0000256" key="9">
    <source>
        <dbReference type="SAM" id="Phobius"/>
    </source>
</evidence>
<dbReference type="Proteomes" id="UP001634394">
    <property type="component" value="Unassembled WGS sequence"/>
</dbReference>
<dbReference type="PANTHER" id="PTHR19134">
    <property type="entry name" value="RECEPTOR-TYPE TYROSINE-PROTEIN PHOSPHATASE"/>
    <property type="match status" value="1"/>
</dbReference>
<feature type="domain" description="Tyrosine-protein phosphatase" evidence="10">
    <location>
        <begin position="936"/>
        <end position="1198"/>
    </location>
</feature>
<dbReference type="InterPro" id="IPR050348">
    <property type="entry name" value="Protein-Tyr_Phosphatase"/>
</dbReference>
<keyword evidence="9" id="KW-0472">Membrane</keyword>
<dbReference type="Gene3D" id="2.60.120.260">
    <property type="entry name" value="Galactose-binding domain-like"/>
    <property type="match status" value="2"/>
</dbReference>
<evidence type="ECO:0000256" key="2">
    <source>
        <dbReference type="ARBA" id="ARBA00013064"/>
    </source>
</evidence>
<keyword evidence="13" id="KW-1185">Reference proteome</keyword>
<evidence type="ECO:0000256" key="7">
    <source>
        <dbReference type="ARBA" id="ARBA00023157"/>
    </source>
</evidence>
<dbReference type="EMBL" id="JBJQND010000004">
    <property type="protein sequence ID" value="KAL3878245.1"/>
    <property type="molecule type" value="Genomic_DNA"/>
</dbReference>
<dbReference type="SMART" id="SM00404">
    <property type="entry name" value="PTPc_motif"/>
    <property type="match status" value="2"/>
</dbReference>
<feature type="domain" description="Tyrosine-protein phosphatase" evidence="10">
    <location>
        <begin position="649"/>
        <end position="904"/>
    </location>
</feature>
<dbReference type="SMART" id="SM00194">
    <property type="entry name" value="PTPc"/>
    <property type="match status" value="2"/>
</dbReference>
<keyword evidence="9" id="KW-0812">Transmembrane</keyword>
<dbReference type="AlphaFoldDB" id="A0ABD3X082"/>
<dbReference type="GO" id="GO:0046872">
    <property type="term" value="F:metal ion binding"/>
    <property type="evidence" value="ECO:0007669"/>
    <property type="project" value="UniProtKB-KW"/>
</dbReference>
<proteinExistence type="inferred from homology"/>
<dbReference type="SUPFAM" id="SSF49785">
    <property type="entry name" value="Galactose-binding domain-like"/>
    <property type="match status" value="1"/>
</dbReference>
<keyword evidence="7" id="KW-1015">Disulfide bond</keyword>
<dbReference type="GO" id="GO:0004725">
    <property type="term" value="F:protein tyrosine phosphatase activity"/>
    <property type="evidence" value="ECO:0007669"/>
    <property type="project" value="UniProtKB-EC"/>
</dbReference>
<dbReference type="Pfam" id="PF00102">
    <property type="entry name" value="Y_phosphatase"/>
    <property type="match status" value="2"/>
</dbReference>
<evidence type="ECO:0000259" key="10">
    <source>
        <dbReference type="PROSITE" id="PS50055"/>
    </source>
</evidence>
<dbReference type="InterPro" id="IPR029021">
    <property type="entry name" value="Prot-tyrosine_phosphatase-like"/>
</dbReference>
<evidence type="ECO:0000313" key="12">
    <source>
        <dbReference type="EMBL" id="KAL3878245.1"/>
    </source>
</evidence>
<dbReference type="InterPro" id="IPR006585">
    <property type="entry name" value="FTP1"/>
</dbReference>
<reference evidence="12 13" key="1">
    <citation type="submission" date="2024-11" db="EMBL/GenBank/DDBJ databases">
        <title>Chromosome-level genome assembly of the freshwater bivalve Anodonta woodiana.</title>
        <authorList>
            <person name="Chen X."/>
        </authorList>
    </citation>
    <scope>NUCLEOTIDE SEQUENCE [LARGE SCALE GENOMIC DNA]</scope>
    <source>
        <strain evidence="12">MN2024</strain>
        <tissue evidence="12">Gills</tissue>
    </source>
</reference>
<evidence type="ECO:0000256" key="4">
    <source>
        <dbReference type="ARBA" id="ARBA00022801"/>
    </source>
</evidence>
<keyword evidence="6" id="KW-0904">Protein phosphatase</keyword>
<keyword evidence="3" id="KW-0479">Metal-binding</keyword>
<dbReference type="Gene3D" id="3.90.190.10">
    <property type="entry name" value="Protein tyrosine phosphatase superfamily"/>
    <property type="match status" value="2"/>
</dbReference>
<dbReference type="PROSITE" id="PS50055">
    <property type="entry name" value="TYR_PHOSPHATASE_PTP"/>
    <property type="match status" value="2"/>
</dbReference>
<comment type="caution">
    <text evidence="12">The sequence shown here is derived from an EMBL/GenBank/DDBJ whole genome shotgun (WGS) entry which is preliminary data.</text>
</comment>
<evidence type="ECO:0000256" key="8">
    <source>
        <dbReference type="ARBA" id="ARBA00051722"/>
    </source>
</evidence>
<feature type="non-terminal residue" evidence="12">
    <location>
        <position position="1198"/>
    </location>
</feature>
<dbReference type="InterPro" id="IPR008979">
    <property type="entry name" value="Galactose-bd-like_sf"/>
</dbReference>